<feature type="region of interest" description="Disordered" evidence="1">
    <location>
        <begin position="1"/>
        <end position="194"/>
    </location>
</feature>
<dbReference type="AlphaFoldDB" id="A0ABD0PGV8"/>
<feature type="non-terminal residue" evidence="2">
    <location>
        <position position="194"/>
    </location>
</feature>
<feature type="compositionally biased region" description="Basic and acidic residues" evidence="1">
    <location>
        <begin position="45"/>
        <end position="74"/>
    </location>
</feature>
<feature type="compositionally biased region" description="Basic residues" evidence="1">
    <location>
        <begin position="17"/>
        <end position="28"/>
    </location>
</feature>
<proteinExistence type="predicted"/>
<feature type="non-terminal residue" evidence="2">
    <location>
        <position position="1"/>
    </location>
</feature>
<dbReference type="EMBL" id="JAMKFB020000016">
    <property type="protein sequence ID" value="KAL0173293.1"/>
    <property type="molecule type" value="Genomic_DNA"/>
</dbReference>
<evidence type="ECO:0000313" key="2">
    <source>
        <dbReference type="EMBL" id="KAL0173293.1"/>
    </source>
</evidence>
<organism evidence="2 3">
    <name type="scientific">Cirrhinus mrigala</name>
    <name type="common">Mrigala</name>
    <dbReference type="NCBI Taxonomy" id="683832"/>
    <lineage>
        <taxon>Eukaryota</taxon>
        <taxon>Metazoa</taxon>
        <taxon>Chordata</taxon>
        <taxon>Craniata</taxon>
        <taxon>Vertebrata</taxon>
        <taxon>Euteleostomi</taxon>
        <taxon>Actinopterygii</taxon>
        <taxon>Neopterygii</taxon>
        <taxon>Teleostei</taxon>
        <taxon>Ostariophysi</taxon>
        <taxon>Cypriniformes</taxon>
        <taxon>Cyprinidae</taxon>
        <taxon>Labeoninae</taxon>
        <taxon>Labeonini</taxon>
        <taxon>Cirrhinus</taxon>
    </lineage>
</organism>
<comment type="caution">
    <text evidence="2">The sequence shown here is derived from an EMBL/GenBank/DDBJ whole genome shotgun (WGS) entry which is preliminary data.</text>
</comment>
<evidence type="ECO:0000313" key="3">
    <source>
        <dbReference type="Proteomes" id="UP001529510"/>
    </source>
</evidence>
<evidence type="ECO:0000256" key="1">
    <source>
        <dbReference type="SAM" id="MobiDB-lite"/>
    </source>
</evidence>
<feature type="compositionally biased region" description="Polar residues" evidence="1">
    <location>
        <begin position="122"/>
        <end position="131"/>
    </location>
</feature>
<name>A0ABD0PGV8_CIRMR</name>
<feature type="compositionally biased region" description="Basic and acidic residues" evidence="1">
    <location>
        <begin position="85"/>
        <end position="101"/>
    </location>
</feature>
<protein>
    <submittedName>
        <fullName evidence="2">Uncharacterized protein</fullName>
    </submittedName>
</protein>
<reference evidence="2 3" key="1">
    <citation type="submission" date="2024-05" db="EMBL/GenBank/DDBJ databases">
        <title>Genome sequencing and assembly of Indian major carp, Cirrhinus mrigala (Hamilton, 1822).</title>
        <authorList>
            <person name="Mohindra V."/>
            <person name="Chowdhury L.M."/>
            <person name="Lal K."/>
            <person name="Jena J.K."/>
        </authorList>
    </citation>
    <scope>NUCLEOTIDE SEQUENCE [LARGE SCALE GENOMIC DNA]</scope>
    <source>
        <strain evidence="2">CM1030</strain>
        <tissue evidence="2">Blood</tissue>
    </source>
</reference>
<sequence length="194" mass="22469">SGSSIRPGQFGYGRVPQNRHTRHTRRHNTTTTDSLDALNVNSSSHVDKAQGEREQIISDTVTREQKEYEKKMEAADVESDAASDGEPHRRVERVREREPNAHLRPLTQRHVARDRRVDGRTSRQVPRSYTHTIHRSHTPREPPPYGIHTPTNPNPEPWVLQNAAQPSRNEAEREWRPPAATHNYRCSGRDREYR</sequence>
<accession>A0ABD0PGV8</accession>
<gene>
    <name evidence="2" type="ORF">M9458_033604</name>
</gene>
<keyword evidence="3" id="KW-1185">Reference proteome</keyword>
<dbReference type="Proteomes" id="UP001529510">
    <property type="component" value="Unassembled WGS sequence"/>
</dbReference>